<dbReference type="AlphaFoldDB" id="A0AAV4R6A5"/>
<evidence type="ECO:0000313" key="3">
    <source>
        <dbReference type="Proteomes" id="UP001054837"/>
    </source>
</evidence>
<feature type="compositionally biased region" description="Basic and acidic residues" evidence="1">
    <location>
        <begin position="1"/>
        <end position="10"/>
    </location>
</feature>
<keyword evidence="3" id="KW-1185">Reference proteome</keyword>
<feature type="compositionally biased region" description="Polar residues" evidence="1">
    <location>
        <begin position="11"/>
        <end position="25"/>
    </location>
</feature>
<protein>
    <recommendedName>
        <fullName evidence="4">Ycf1</fullName>
    </recommendedName>
</protein>
<gene>
    <name evidence="2" type="ORF">CDAR_195251</name>
</gene>
<name>A0AAV4R6A5_9ARAC</name>
<proteinExistence type="predicted"/>
<sequence length="93" mass="10851">MKNSRKKLEESNQQLENSYNENSCTLLGKPSEKHRGKSSFGIGFHPKGNKEVRHESVVANCDKTDEDKWFFPSNRWRDVSRHIYSTRGSFQDC</sequence>
<organism evidence="2 3">
    <name type="scientific">Caerostris darwini</name>
    <dbReference type="NCBI Taxonomy" id="1538125"/>
    <lineage>
        <taxon>Eukaryota</taxon>
        <taxon>Metazoa</taxon>
        <taxon>Ecdysozoa</taxon>
        <taxon>Arthropoda</taxon>
        <taxon>Chelicerata</taxon>
        <taxon>Arachnida</taxon>
        <taxon>Araneae</taxon>
        <taxon>Araneomorphae</taxon>
        <taxon>Entelegynae</taxon>
        <taxon>Araneoidea</taxon>
        <taxon>Araneidae</taxon>
        <taxon>Caerostris</taxon>
    </lineage>
</organism>
<dbReference type="Proteomes" id="UP001054837">
    <property type="component" value="Unassembled WGS sequence"/>
</dbReference>
<feature type="region of interest" description="Disordered" evidence="1">
    <location>
        <begin position="1"/>
        <end position="47"/>
    </location>
</feature>
<evidence type="ECO:0000256" key="1">
    <source>
        <dbReference type="SAM" id="MobiDB-lite"/>
    </source>
</evidence>
<dbReference type="EMBL" id="BPLQ01005578">
    <property type="protein sequence ID" value="GIY15732.1"/>
    <property type="molecule type" value="Genomic_DNA"/>
</dbReference>
<comment type="caution">
    <text evidence="2">The sequence shown here is derived from an EMBL/GenBank/DDBJ whole genome shotgun (WGS) entry which is preliminary data.</text>
</comment>
<accession>A0AAV4R6A5</accession>
<evidence type="ECO:0008006" key="4">
    <source>
        <dbReference type="Google" id="ProtNLM"/>
    </source>
</evidence>
<evidence type="ECO:0000313" key="2">
    <source>
        <dbReference type="EMBL" id="GIY15732.1"/>
    </source>
</evidence>
<reference evidence="2 3" key="1">
    <citation type="submission" date="2021-06" db="EMBL/GenBank/DDBJ databases">
        <title>Caerostris darwini draft genome.</title>
        <authorList>
            <person name="Kono N."/>
            <person name="Arakawa K."/>
        </authorList>
    </citation>
    <scope>NUCLEOTIDE SEQUENCE [LARGE SCALE GENOMIC DNA]</scope>
</reference>